<evidence type="ECO:0000256" key="10">
    <source>
        <dbReference type="ARBA" id="ARBA00036943"/>
    </source>
</evidence>
<evidence type="ECO:0000256" key="8">
    <source>
        <dbReference type="ARBA" id="ARBA00023136"/>
    </source>
</evidence>
<dbReference type="EMBL" id="JAROKS010000022">
    <property type="protein sequence ID" value="KAK1789749.1"/>
    <property type="molecule type" value="Genomic_DNA"/>
</dbReference>
<dbReference type="GO" id="GO:0008033">
    <property type="term" value="P:tRNA processing"/>
    <property type="evidence" value="ECO:0007669"/>
    <property type="project" value="UniProtKB-KW"/>
</dbReference>
<sequence length="1166" mass="130282">CPDRRPCLPSVMSRLIFLSFRPPLPSLDSHHWRTYREQTSKDKNGEGEGTDENRRKAISFVQMENKELLAVPVHTGEKRTCPEEASHHDAKRARVEDETNGSHAIKQTEEDREVLAEQGEEDVEAVEDGEGEGESFADMMKSGLSEVDAGIHKFVSDHKGFSGILKERYSDFLVHEIGKEGKVVRLDDLSVPVETEEASVEAEPAECQTLTEEQKQQLSDLQLFKNKEGNVAIEVEEDSKEKRTLLHKAVKTLYPGLETKTEQREGKKFIVAYHTAGKKALAAPRKHSWPKNRGSFCHFVLYKENKDTMDAINVLSKFLRVRPNVFSYMGTKDKRAISVQEIAVLKISAERLAHLNKCLMNFKLGNFSYKKHPLKLGELQGNHFTVVLRNISGSDEQVEQAMTSLRDTGFINYYGMQRFGTTAVPTHQVGRAILQNNWTEVMDLILKPRPGAEKGYLVRCREEWARTQDPEAALKKLPVKRCVEGQLLRGLSKYGKNNIVTAFALIPRNNRLMYIHSYQSFVWNTMVSRRVEAYGLKAVEGDLMLKGGTAHVLSAAEAEELTILDVVMPLPGFDVIYPTHEVGKGYRELLAADNLDINNMRHKVRDYSLAGAYRRVLIRPSDVRCLPVHFHTTRTRTHTHNLLHSLSVVFEREVIHYDDPRVPLVYTDVDKLEDKPPPVYLTVVRLWMFADIRQAPRICNELRMVADEERTTSCGTVCLKYLLFIFNLLFWLSGGAVIAVGLWTLVDKSEYISLLSSSTYSFAAYILIAAGAVVVLTGVLGCCAAIKESRALLIVFFVLLLLIFLLEITAGVLAYVYYQELDEELRADLKETMVQKYQRPGHEHITRAVDKLQQDLKCCGSNSSADWLQGTWADELAYGRLVPDSCCKTPTDRCGVRDHPSNIYKVEGGCISKLEEFILQHLQILGAVGIGIACLQLARFNTVDLDILSGNRTMTSKPTCLIVASAAPQGVSVRSFQQSFSVCSPVFNLQTATPGGKPIDFAGVDESSARWVQDFSVKSFATPAKLESIDGARYQALLIPDCPGALNDLAHSGSLARILTHFTSQKKPVCAVGQGVSALFCAIESQKWIFRGYSLTGPSVFELVRFPDFANLPLIVEDFVKDNGGSYTASQEDALHVVLDRHLVTGQNTQSTTAAVNNLILLCNGK</sequence>
<dbReference type="GO" id="GO:0016020">
    <property type="term" value="C:membrane"/>
    <property type="evidence" value="ECO:0007669"/>
    <property type="project" value="UniProtKB-SubCell"/>
</dbReference>
<dbReference type="PANTHER" id="PTHR13326:SF31">
    <property type="entry name" value="PSEUDOURIDYLATE SYNTHASE 7 HOMOLOG"/>
    <property type="match status" value="1"/>
</dbReference>
<feature type="compositionally biased region" description="Acidic residues" evidence="11">
    <location>
        <begin position="118"/>
        <end position="135"/>
    </location>
</feature>
<dbReference type="PRINTS" id="PR00259">
    <property type="entry name" value="TMFOUR"/>
</dbReference>
<evidence type="ECO:0000256" key="5">
    <source>
        <dbReference type="ARBA" id="ARBA00022692"/>
    </source>
</evidence>
<dbReference type="InterPro" id="IPR042214">
    <property type="entry name" value="TruD_catalytic"/>
</dbReference>
<dbReference type="PROSITE" id="PS50984">
    <property type="entry name" value="TRUD"/>
    <property type="match status" value="1"/>
</dbReference>
<dbReference type="AlphaFoldDB" id="A0AAD8YZV5"/>
<gene>
    <name evidence="14" type="ORF">P4O66_015649</name>
</gene>
<dbReference type="SUPFAM" id="SSF52317">
    <property type="entry name" value="Class I glutamine amidotransferase-like"/>
    <property type="match status" value="1"/>
</dbReference>
<comment type="catalytic activity">
    <reaction evidence="10">
        <text>a uridine in tRNA = a pseudouridine in tRNA</text>
        <dbReference type="Rhea" id="RHEA:54572"/>
        <dbReference type="Rhea" id="RHEA-COMP:13339"/>
        <dbReference type="Rhea" id="RHEA-COMP:13934"/>
        <dbReference type="ChEBI" id="CHEBI:65314"/>
        <dbReference type="ChEBI" id="CHEBI:65315"/>
    </reaction>
</comment>
<keyword evidence="9" id="KW-0413">Isomerase</keyword>
<keyword evidence="8 12" id="KW-0472">Membrane</keyword>
<dbReference type="InterPro" id="IPR001656">
    <property type="entry name" value="PsdUridine_synth_TruD"/>
</dbReference>
<feature type="transmembrane region" description="Helical" evidence="12">
    <location>
        <begin position="763"/>
        <end position="786"/>
    </location>
</feature>
<evidence type="ECO:0000256" key="1">
    <source>
        <dbReference type="ARBA" id="ARBA00001166"/>
    </source>
</evidence>
<dbReference type="Gene3D" id="3.30.2350.20">
    <property type="entry name" value="TruD, catalytic domain"/>
    <property type="match status" value="2"/>
</dbReference>
<dbReference type="Proteomes" id="UP001239994">
    <property type="component" value="Unassembled WGS sequence"/>
</dbReference>
<evidence type="ECO:0000256" key="11">
    <source>
        <dbReference type="SAM" id="MobiDB-lite"/>
    </source>
</evidence>
<dbReference type="SUPFAM" id="SSF55120">
    <property type="entry name" value="Pseudouridine synthase"/>
    <property type="match status" value="1"/>
</dbReference>
<evidence type="ECO:0000256" key="2">
    <source>
        <dbReference type="ARBA" id="ARBA00004141"/>
    </source>
</evidence>
<protein>
    <recommendedName>
        <fullName evidence="13">TRUD domain-containing protein</fullName>
    </recommendedName>
</protein>
<organism evidence="14 15">
    <name type="scientific">Electrophorus voltai</name>
    <dbReference type="NCBI Taxonomy" id="2609070"/>
    <lineage>
        <taxon>Eukaryota</taxon>
        <taxon>Metazoa</taxon>
        <taxon>Chordata</taxon>
        <taxon>Craniata</taxon>
        <taxon>Vertebrata</taxon>
        <taxon>Euteleostomi</taxon>
        <taxon>Actinopterygii</taxon>
        <taxon>Neopterygii</taxon>
        <taxon>Teleostei</taxon>
        <taxon>Ostariophysi</taxon>
        <taxon>Gymnotiformes</taxon>
        <taxon>Gymnotoidei</taxon>
        <taxon>Gymnotidae</taxon>
        <taxon>Electrophorus</taxon>
    </lineage>
</organism>
<feature type="compositionally biased region" description="Basic and acidic residues" evidence="11">
    <location>
        <begin position="79"/>
        <end position="97"/>
    </location>
</feature>
<dbReference type="Pfam" id="PF00335">
    <property type="entry name" value="Tetraspanin"/>
    <property type="match status" value="1"/>
</dbReference>
<dbReference type="InterPro" id="IPR020103">
    <property type="entry name" value="PsdUridine_synth_cat_dom_sf"/>
</dbReference>
<comment type="similarity">
    <text evidence="4">Belongs to the pseudouridine synthase TruD family.</text>
</comment>
<dbReference type="NCBIfam" id="TIGR00094">
    <property type="entry name" value="tRNA_TruD_broad"/>
    <property type="match status" value="1"/>
</dbReference>
<dbReference type="CDD" id="cd03141">
    <property type="entry name" value="GATase1_Hsp31_like"/>
    <property type="match status" value="1"/>
</dbReference>
<dbReference type="PANTHER" id="PTHR13326">
    <property type="entry name" value="TRNA PSEUDOURIDINE SYNTHASE D"/>
    <property type="match status" value="1"/>
</dbReference>
<dbReference type="InterPro" id="IPR018499">
    <property type="entry name" value="Tetraspanin/Peripherin"/>
</dbReference>
<evidence type="ECO:0000256" key="6">
    <source>
        <dbReference type="ARBA" id="ARBA00022694"/>
    </source>
</evidence>
<dbReference type="InterPro" id="IPR020119">
    <property type="entry name" value="PsdUridine_synth_TruD_CS"/>
</dbReference>
<dbReference type="PROSITE" id="PS01268">
    <property type="entry name" value="UPF0024"/>
    <property type="match status" value="1"/>
</dbReference>
<evidence type="ECO:0000256" key="4">
    <source>
        <dbReference type="ARBA" id="ARBA00007953"/>
    </source>
</evidence>
<dbReference type="GO" id="GO:0009982">
    <property type="term" value="F:pseudouridine synthase activity"/>
    <property type="evidence" value="ECO:0007669"/>
    <property type="project" value="InterPro"/>
</dbReference>
<evidence type="ECO:0000256" key="7">
    <source>
        <dbReference type="ARBA" id="ARBA00022989"/>
    </source>
</evidence>
<dbReference type="Pfam" id="PF01142">
    <property type="entry name" value="TruD"/>
    <property type="match status" value="1"/>
</dbReference>
<keyword evidence="15" id="KW-1185">Reference proteome</keyword>
<reference evidence="14" key="1">
    <citation type="submission" date="2023-03" db="EMBL/GenBank/DDBJ databases">
        <title>Electrophorus voltai genome.</title>
        <authorList>
            <person name="Bian C."/>
        </authorList>
    </citation>
    <scope>NUCLEOTIDE SEQUENCE</scope>
    <source>
        <strain evidence="14">CB-2022</strain>
        <tissue evidence="14">Muscle</tissue>
    </source>
</reference>
<evidence type="ECO:0000256" key="9">
    <source>
        <dbReference type="ARBA" id="ARBA00023235"/>
    </source>
</evidence>
<dbReference type="FunFam" id="3.30.2350.20:FF:000003">
    <property type="entry name" value="Pseudouridylate synthase 7 homolog"/>
    <property type="match status" value="1"/>
</dbReference>
<dbReference type="CDD" id="cd02576">
    <property type="entry name" value="PseudoU_synth_ScPUS7"/>
    <property type="match status" value="1"/>
</dbReference>
<feature type="transmembrane region" description="Helical" evidence="12">
    <location>
        <begin position="721"/>
        <end position="743"/>
    </location>
</feature>
<keyword evidence="7 12" id="KW-1133">Transmembrane helix</keyword>
<comment type="caution">
    <text evidence="14">The sequence shown here is derived from an EMBL/GenBank/DDBJ whole genome shotgun (WGS) entry which is preliminary data.</text>
</comment>
<dbReference type="GO" id="GO:0001522">
    <property type="term" value="P:pseudouridine synthesis"/>
    <property type="evidence" value="ECO:0007669"/>
    <property type="project" value="InterPro"/>
</dbReference>
<feature type="transmembrane region" description="Helical" evidence="12">
    <location>
        <begin position="793"/>
        <end position="818"/>
    </location>
</feature>
<dbReference type="InterPro" id="IPR008952">
    <property type="entry name" value="Tetraspanin_EC2_sf"/>
</dbReference>
<dbReference type="Gene3D" id="1.10.1450.10">
    <property type="entry name" value="Tetraspanin"/>
    <property type="match status" value="1"/>
</dbReference>
<dbReference type="Gene3D" id="3.40.50.880">
    <property type="match status" value="1"/>
</dbReference>
<dbReference type="SUPFAM" id="SSF48652">
    <property type="entry name" value="Tetraspanin"/>
    <property type="match status" value="1"/>
</dbReference>
<feature type="non-terminal residue" evidence="14">
    <location>
        <position position="1"/>
    </location>
</feature>
<proteinExistence type="inferred from homology"/>
<keyword evidence="6" id="KW-0819">tRNA processing</keyword>
<keyword evidence="5 12" id="KW-0812">Transmembrane</keyword>
<dbReference type="FunFam" id="1.10.1450.10:FF:000005">
    <property type="entry name" value="Tetraspanin"/>
    <property type="match status" value="1"/>
</dbReference>
<comment type="subcellular location">
    <subcellularLocation>
        <location evidence="2">Membrane</location>
        <topology evidence="2">Multi-pass membrane protein</topology>
    </subcellularLocation>
</comment>
<evidence type="ECO:0000313" key="15">
    <source>
        <dbReference type="Proteomes" id="UP001239994"/>
    </source>
</evidence>
<feature type="region of interest" description="Disordered" evidence="11">
    <location>
        <begin position="28"/>
        <end position="54"/>
    </location>
</feature>
<dbReference type="CDD" id="cd03155">
    <property type="entry name" value="CD151_like_LEL"/>
    <property type="match status" value="1"/>
</dbReference>
<feature type="region of interest" description="Disordered" evidence="11">
    <location>
        <begin position="79"/>
        <end position="136"/>
    </location>
</feature>
<feature type="domain" description="TRUD" evidence="13">
    <location>
        <begin position="409"/>
        <end position="619"/>
    </location>
</feature>
<name>A0AAD8YZV5_9TELE</name>
<dbReference type="GO" id="GO:0003723">
    <property type="term" value="F:RNA binding"/>
    <property type="evidence" value="ECO:0007669"/>
    <property type="project" value="InterPro"/>
</dbReference>
<accession>A0AAD8YZV5</accession>
<evidence type="ECO:0000256" key="3">
    <source>
        <dbReference type="ARBA" id="ARBA00006840"/>
    </source>
</evidence>
<comment type="similarity">
    <text evidence="3">Belongs to the tetraspanin (TM4SF) family.</text>
</comment>
<dbReference type="InterPro" id="IPR011760">
    <property type="entry name" value="PsdUridine_synth_TruD_insert"/>
</dbReference>
<comment type="catalytic activity">
    <reaction evidence="1">
        <text>a uridine in mRNA = a pseudouridine in mRNA</text>
        <dbReference type="Rhea" id="RHEA:56644"/>
        <dbReference type="Rhea" id="RHEA-COMP:14658"/>
        <dbReference type="Rhea" id="RHEA-COMP:14659"/>
        <dbReference type="ChEBI" id="CHEBI:65314"/>
        <dbReference type="ChEBI" id="CHEBI:65315"/>
    </reaction>
</comment>
<evidence type="ECO:0000313" key="14">
    <source>
        <dbReference type="EMBL" id="KAK1789749.1"/>
    </source>
</evidence>
<feature type="compositionally biased region" description="Basic and acidic residues" evidence="11">
    <location>
        <begin position="106"/>
        <end position="115"/>
    </location>
</feature>
<evidence type="ECO:0000259" key="13">
    <source>
        <dbReference type="PROSITE" id="PS50984"/>
    </source>
</evidence>
<evidence type="ECO:0000256" key="12">
    <source>
        <dbReference type="SAM" id="Phobius"/>
    </source>
</evidence>
<dbReference type="GO" id="GO:0005634">
    <property type="term" value="C:nucleus"/>
    <property type="evidence" value="ECO:0007669"/>
    <property type="project" value="TreeGrafter"/>
</dbReference>
<dbReference type="InterPro" id="IPR029062">
    <property type="entry name" value="Class_I_gatase-like"/>
</dbReference>